<dbReference type="EMBL" id="JAEQMY010000070">
    <property type="protein sequence ID" value="MBL0407249.1"/>
    <property type="molecule type" value="Genomic_DNA"/>
</dbReference>
<dbReference type="Proteomes" id="UP000605848">
    <property type="component" value="Unassembled WGS sequence"/>
</dbReference>
<organism evidence="2 3">
    <name type="scientific">Microvirga aerilata</name>
    <dbReference type="NCBI Taxonomy" id="670292"/>
    <lineage>
        <taxon>Bacteria</taxon>
        <taxon>Pseudomonadati</taxon>
        <taxon>Pseudomonadota</taxon>
        <taxon>Alphaproteobacteria</taxon>
        <taxon>Hyphomicrobiales</taxon>
        <taxon>Methylobacteriaceae</taxon>
        <taxon>Microvirga</taxon>
    </lineage>
</organism>
<evidence type="ECO:0000313" key="3">
    <source>
        <dbReference type="Proteomes" id="UP000605848"/>
    </source>
</evidence>
<dbReference type="InterPro" id="IPR058502">
    <property type="entry name" value="PLL-like_beta-prop"/>
</dbReference>
<keyword evidence="3" id="KW-1185">Reference proteome</keyword>
<dbReference type="SUPFAM" id="SSF89372">
    <property type="entry name" value="Fucose-specific lectin"/>
    <property type="match status" value="1"/>
</dbReference>
<accession>A0A937CZZ8</accession>
<name>A0A937CZZ8_9HYPH</name>
<dbReference type="Gene3D" id="2.120.10.70">
    <property type="entry name" value="Fucose-specific lectin"/>
    <property type="match status" value="1"/>
</dbReference>
<sequence>MAELLGPLCGCQDCDTALSPRAYLAVLAKYVLDHVRNDGAPIDLAFLESRFGQPFASLPLDCDASERRVRQVRLAVEILRRELGPRPLSDAFREAALTAAEADYRMAAYMRLLTQLGTTYEEVRRARSASDNERHAVADRLGLILTPSTVGPREDELDLLLLDPTLAASHKRSLTEANLERVFGLADTQRDPLSEGVKLGDTQEQFTRWNFDGVVLGRNTDETGLIYLDLIKFASDGYAVRAFSDSGRTRLVASGERATTSGPIRLVQEAGSRLSGVVEIDYTADDAGVSLAVVASVQRWRLRHLQARWMVEDWPDPSAAAGKRLPPLVDPQVIGLPDLKFPRAGDPAFDLWLDRFNWLATQRDALKATREAGATPLAGFEAIVAQALSQPTTAVTVAGLDQLQARENNGERIEPRLLAMGLTPGAFAFMMPLLRLARSGSPIVDAEWNILYDTLLLARKTLEFPAWRTAEQAKKLTLSPRSFSLADMAEAPEPARSLDVPFWLSTRDARRAWTDVLQARITQEETVASALGGAVATVEETTLPVLRNALVDAADIGHLSRSERVKWLTKHLLCDYEMSGRIETTRTARAIETLQELLFGLRTGQLAQDVVPAHAPLEAISAVGGGVGRIDLIARGADDVLWRRGWDGQWRDWQSLGLLPGSGLLSRPSNPVVLAGSGARLDVVVRGGDDVLWHLVYEHGWSEWRRVHDDLPLVGNPTAVRLGPDAFDVFALRRGDLHVMQRRFDNGTWTPWESTGVVSSRSPAATSGASGRVDVFLAHPSPSLFKPHHRWRDGGAWQEETLDSVLAGDPAAASPQSGRLELFQNYLGHLRRKSWDGAAWKPWDDLDAALGPGAPVLIGTPSVYSAAPDTLDVFALRSDATGVNVWRRRFGGGVWTDWEKTPVTRMTLEAPDFETEWPWIGSYEAYRSATFANVYCDNLLLPSLLSRQTPAFQRLVKNTRSPMGLSRSQTCEQALAYASYLRDVSLLDVEASCQVLTTISKGPPCKTAAPLTRNLLYMFGRTKEGRVYWCATDPQDRSGFAQSFWDEVPLAPDGGKAAAVKAQRIIGALPWLDRSKGQHHIYLFLLAEHPSGKKLRRARFDLDAGAWEADVVDLADLPTYVDPSTNLEKPNQPEFLTILPVQSNSVTEAPRLAVHAHLTTFNAYIRPLARTGDDWESGPKGWSSFQVTPVFWDSGSMSLQPQQVGAVEAALRIDGSDKLLYRWAGQGGSARYIWDQSSKTAHHVCDPPSVFRGVLPGSSDAFFLFYDEDGQTIYREIQKGNVLGPAFIPSPRFNRLAPHSGSFSPKFFVVQKTGDYQPTFAYYCQAVGGKLAGTRKFQVIPLLDGVTSIPCGGSVEALQARRISIQKVYERNKGVSASILQYLREGYRFVPQQLGLASEASGEYVTALDWFSTVYDYRAPQGQRYIDYGLTIDAGLPDSGVYQHAEDWLLDPLNPHSIALTRRLAYTRFAIASLMRCMNKFADAEFTADSPESLPRARLLYASVLELGDVPEMNQQSAVCTNVMGTFVIQPGVTLPPAVAAALGEIIEEFTQGPLNGAPGAWIVLEDIKTLIQSGQDWSLVIPEALAVQQKALKGLPPPATAGTLLAEHSGLMARRYSGLLADAGVERMVRRVADVAVAEASDWLDQIKEAS</sequence>
<comment type="caution">
    <text evidence="2">The sequence shown here is derived from an EMBL/GenBank/DDBJ whole genome shotgun (WGS) entry which is preliminary data.</text>
</comment>
<dbReference type="Pfam" id="PF26607">
    <property type="entry name" value="DUF8189"/>
    <property type="match status" value="1"/>
</dbReference>
<dbReference type="RefSeq" id="WP_202064263.1">
    <property type="nucleotide sequence ID" value="NZ_JAEQMY010000070.1"/>
</dbReference>
<evidence type="ECO:0000313" key="2">
    <source>
        <dbReference type="EMBL" id="MBL0407249.1"/>
    </source>
</evidence>
<protein>
    <recommendedName>
        <fullName evidence="1">PLL-like beta propeller domain-containing protein</fullName>
    </recommendedName>
</protein>
<reference evidence="2" key="1">
    <citation type="submission" date="2021-01" db="EMBL/GenBank/DDBJ databases">
        <title>Microvirga sp.</title>
        <authorList>
            <person name="Kim M.K."/>
        </authorList>
    </citation>
    <scope>NUCLEOTIDE SEQUENCE</scope>
    <source>
        <strain evidence="2">5420S-16</strain>
    </source>
</reference>
<feature type="domain" description="PLL-like beta propeller" evidence="1">
    <location>
        <begin position="628"/>
        <end position="899"/>
    </location>
</feature>
<evidence type="ECO:0000259" key="1">
    <source>
        <dbReference type="Pfam" id="PF26607"/>
    </source>
</evidence>
<proteinExistence type="predicted"/>
<gene>
    <name evidence="2" type="ORF">JKG68_25300</name>
</gene>